<proteinExistence type="inferred from homology"/>
<evidence type="ECO:0000313" key="6">
    <source>
        <dbReference type="EMBL" id="MFC4804378.1"/>
    </source>
</evidence>
<evidence type="ECO:0000256" key="2">
    <source>
        <dbReference type="ARBA" id="ARBA00022517"/>
    </source>
</evidence>
<evidence type="ECO:0000256" key="3">
    <source>
        <dbReference type="HAMAP-Rule" id="MF_01077"/>
    </source>
</evidence>
<dbReference type="CDD" id="cd01734">
    <property type="entry name" value="YlxS_C"/>
    <property type="match status" value="1"/>
</dbReference>
<dbReference type="PANTHER" id="PTHR33867:SF1">
    <property type="entry name" value="RIBOSOME MATURATION FACTOR RIMP"/>
    <property type="match status" value="1"/>
</dbReference>
<dbReference type="SUPFAM" id="SSF75420">
    <property type="entry name" value="YhbC-like, N-terminal domain"/>
    <property type="match status" value="1"/>
</dbReference>
<evidence type="ECO:0000313" key="7">
    <source>
        <dbReference type="Proteomes" id="UP001595916"/>
    </source>
</evidence>
<comment type="subcellular location">
    <subcellularLocation>
        <location evidence="3">Cytoplasm</location>
    </subcellularLocation>
</comment>
<evidence type="ECO:0000256" key="1">
    <source>
        <dbReference type="ARBA" id="ARBA00022490"/>
    </source>
</evidence>
<dbReference type="Pfam" id="PF17384">
    <property type="entry name" value="DUF150_C"/>
    <property type="match status" value="1"/>
</dbReference>
<dbReference type="InterPro" id="IPR028989">
    <property type="entry name" value="RimP_N"/>
</dbReference>
<dbReference type="Pfam" id="PF02576">
    <property type="entry name" value="RimP_N"/>
    <property type="match status" value="1"/>
</dbReference>
<dbReference type="InterPro" id="IPR028998">
    <property type="entry name" value="RimP_C"/>
</dbReference>
<dbReference type="HAMAP" id="MF_01077">
    <property type="entry name" value="RimP"/>
    <property type="match status" value="1"/>
</dbReference>
<comment type="function">
    <text evidence="3">Required for maturation of 30S ribosomal subunits.</text>
</comment>
<feature type="domain" description="Ribosome maturation factor RimP C-terminal" evidence="5">
    <location>
        <begin position="86"/>
        <end position="153"/>
    </location>
</feature>
<gene>
    <name evidence="3 6" type="primary">rimP</name>
    <name evidence="6" type="ORF">ACFO4R_04715</name>
</gene>
<comment type="similarity">
    <text evidence="3">Belongs to the RimP family.</text>
</comment>
<keyword evidence="7" id="KW-1185">Reference proteome</keyword>
<dbReference type="Gene3D" id="2.30.30.180">
    <property type="entry name" value="Ribosome maturation factor RimP, C-terminal domain"/>
    <property type="match status" value="1"/>
</dbReference>
<comment type="caution">
    <text evidence="6">The sequence shown here is derived from an EMBL/GenBank/DDBJ whole genome shotgun (WGS) entry which is preliminary data.</text>
</comment>
<dbReference type="RefSeq" id="WP_379787884.1">
    <property type="nucleotide sequence ID" value="NZ_JBHSHL010000014.1"/>
</dbReference>
<feature type="domain" description="Ribosome maturation factor RimP N-terminal" evidence="4">
    <location>
        <begin position="12"/>
        <end position="83"/>
    </location>
</feature>
<organism evidence="6 7">
    <name type="scientific">Filifactor villosus</name>
    <dbReference type="NCBI Taxonomy" id="29374"/>
    <lineage>
        <taxon>Bacteria</taxon>
        <taxon>Bacillati</taxon>
        <taxon>Bacillota</taxon>
        <taxon>Clostridia</taxon>
        <taxon>Peptostreptococcales</taxon>
        <taxon>Filifactoraceae</taxon>
        <taxon>Filifactor</taxon>
    </lineage>
</organism>
<dbReference type="Proteomes" id="UP001595916">
    <property type="component" value="Unassembled WGS sequence"/>
</dbReference>
<dbReference type="Gene3D" id="3.30.300.70">
    <property type="entry name" value="RimP-like superfamily, N-terminal"/>
    <property type="match status" value="1"/>
</dbReference>
<dbReference type="EMBL" id="JBHSHL010000014">
    <property type="protein sequence ID" value="MFC4804378.1"/>
    <property type="molecule type" value="Genomic_DNA"/>
</dbReference>
<evidence type="ECO:0000259" key="4">
    <source>
        <dbReference type="Pfam" id="PF02576"/>
    </source>
</evidence>
<keyword evidence="2 3" id="KW-0690">Ribosome biogenesis</keyword>
<accession>A0ABV9QKI9</accession>
<dbReference type="InterPro" id="IPR035956">
    <property type="entry name" value="RimP_N_sf"/>
</dbReference>
<reference evidence="7" key="1">
    <citation type="journal article" date="2019" name="Int. J. Syst. Evol. Microbiol.">
        <title>The Global Catalogue of Microorganisms (GCM) 10K type strain sequencing project: providing services to taxonomists for standard genome sequencing and annotation.</title>
        <authorList>
            <consortium name="The Broad Institute Genomics Platform"/>
            <consortium name="The Broad Institute Genome Sequencing Center for Infectious Disease"/>
            <person name="Wu L."/>
            <person name="Ma J."/>
        </authorList>
    </citation>
    <scope>NUCLEOTIDE SEQUENCE [LARGE SCALE GENOMIC DNA]</scope>
    <source>
        <strain evidence="7">CCUG 46385</strain>
    </source>
</reference>
<dbReference type="SUPFAM" id="SSF74942">
    <property type="entry name" value="YhbC-like, C-terminal domain"/>
    <property type="match status" value="1"/>
</dbReference>
<protein>
    <recommendedName>
        <fullName evidence="3">Ribosome maturation factor RimP</fullName>
    </recommendedName>
</protein>
<name>A0ABV9QKI9_9FIRM</name>
<dbReference type="InterPro" id="IPR003728">
    <property type="entry name" value="Ribosome_maturation_RimP"/>
</dbReference>
<sequence>MAKKNLQELEKLIQPALEEEMELVDLEYVKEGPFFYLRVFIDKEGGLNIEDITNVTREINIILDREDPIEEQYFLEVSSPGLDRALKKDRDFVREKGKEVEVRLYKPKDGRKTYEGRLVGLEEEGGSIVIEAEDKVVSFRREDVAIVKLKIDF</sequence>
<dbReference type="InterPro" id="IPR036847">
    <property type="entry name" value="RimP_C_sf"/>
</dbReference>
<dbReference type="PANTHER" id="PTHR33867">
    <property type="entry name" value="RIBOSOME MATURATION FACTOR RIMP"/>
    <property type="match status" value="1"/>
</dbReference>
<keyword evidence="1 3" id="KW-0963">Cytoplasm</keyword>
<evidence type="ECO:0000259" key="5">
    <source>
        <dbReference type="Pfam" id="PF17384"/>
    </source>
</evidence>